<sequence length="301" mass="32826">MPPKFNRDFDIPYGIAIDIAPGISRVLANNPKDYTFKGTNSFLIGRKELAIIDPGPLLESHIDALIKAIGGRPVCAILVTHSHADHSPAAQVLSEKCGAPVMGHRPLDPAIAALTEEDVDLEFSPDRALGDGDEIAVDGRIIRAVHTPGHFPNHLCYALDDDRILFSGDQVMGWSTTVISPPLGNLEHYLASLDRLLGRDDRLYLPSHGPQIDDPHPYVRDLIRHRHHREQQIITCLAKGCTTPDAIVADIYEGLSPRLEQAAAQSVQAHLDYLAARGLINPDHSHQLQELQAAIASPLAS</sequence>
<dbReference type="GO" id="GO:0016787">
    <property type="term" value="F:hydrolase activity"/>
    <property type="evidence" value="ECO:0007669"/>
    <property type="project" value="UniProtKB-KW"/>
</dbReference>
<dbReference type="Gene3D" id="1.10.10.10">
    <property type="entry name" value="Winged helix-like DNA-binding domain superfamily/Winged helix DNA-binding domain"/>
    <property type="match status" value="1"/>
</dbReference>
<dbReference type="InterPro" id="IPR001279">
    <property type="entry name" value="Metallo-B-lactamas"/>
</dbReference>
<comment type="caution">
    <text evidence="2">The sequence shown here is derived from an EMBL/GenBank/DDBJ whole genome shotgun (WGS) entry which is preliminary data.</text>
</comment>
<evidence type="ECO:0000313" key="3">
    <source>
        <dbReference type="Proteomes" id="UP000324996"/>
    </source>
</evidence>
<dbReference type="InterPro" id="IPR036388">
    <property type="entry name" value="WH-like_DNA-bd_sf"/>
</dbReference>
<name>A0A5A7N889_9PROT</name>
<evidence type="ECO:0000313" key="2">
    <source>
        <dbReference type="EMBL" id="GER03974.1"/>
    </source>
</evidence>
<organism evidence="2 3">
    <name type="scientific">Iodidimonas nitroreducens</name>
    <dbReference type="NCBI Taxonomy" id="1236968"/>
    <lineage>
        <taxon>Bacteria</taxon>
        <taxon>Pseudomonadati</taxon>
        <taxon>Pseudomonadota</taxon>
        <taxon>Alphaproteobacteria</taxon>
        <taxon>Iodidimonadales</taxon>
        <taxon>Iodidimonadaceae</taxon>
        <taxon>Iodidimonas</taxon>
    </lineage>
</organism>
<reference evidence="2 3" key="1">
    <citation type="submission" date="2019-09" db="EMBL/GenBank/DDBJ databases">
        <title>NBRP : Genome information of microbial organism related human and environment.</title>
        <authorList>
            <person name="Hattori M."/>
            <person name="Oshima K."/>
            <person name="Inaba H."/>
            <person name="Suda W."/>
            <person name="Sakamoto M."/>
            <person name="Iino T."/>
            <person name="Kitahara M."/>
            <person name="Oshida Y."/>
            <person name="Iida T."/>
            <person name="Kudo T."/>
            <person name="Itoh T."/>
            <person name="Ohkuma M."/>
        </authorList>
    </citation>
    <scope>NUCLEOTIDE SEQUENCE [LARGE SCALE GENOMIC DNA]</scope>
    <source>
        <strain evidence="2 3">Q-1</strain>
    </source>
</reference>
<accession>A0A5A7N889</accession>
<keyword evidence="3" id="KW-1185">Reference proteome</keyword>
<dbReference type="EMBL" id="BKCN01000007">
    <property type="protein sequence ID" value="GER03974.1"/>
    <property type="molecule type" value="Genomic_DNA"/>
</dbReference>
<gene>
    <name evidence="2" type="ORF">JCM17846_16560</name>
</gene>
<dbReference type="RefSeq" id="WP_042086052.1">
    <property type="nucleotide sequence ID" value="NZ_BKCN01000007.1"/>
</dbReference>
<dbReference type="Gene3D" id="3.60.15.10">
    <property type="entry name" value="Ribonuclease Z/Hydroxyacylglutathione hydrolase-like"/>
    <property type="match status" value="1"/>
</dbReference>
<dbReference type="PANTHER" id="PTHR23131">
    <property type="entry name" value="ENDORIBONUCLEASE LACTB2"/>
    <property type="match status" value="1"/>
</dbReference>
<dbReference type="Pfam" id="PF17778">
    <property type="entry name" value="WHD_BLACT"/>
    <property type="match status" value="1"/>
</dbReference>
<dbReference type="AlphaFoldDB" id="A0A5A7N889"/>
<feature type="domain" description="Metallo-beta-lactamase" evidence="1">
    <location>
        <begin position="38"/>
        <end position="208"/>
    </location>
</feature>
<dbReference type="Proteomes" id="UP000324996">
    <property type="component" value="Unassembled WGS sequence"/>
</dbReference>
<dbReference type="InterPro" id="IPR041516">
    <property type="entry name" value="LACTB2_WH"/>
</dbReference>
<proteinExistence type="predicted"/>
<evidence type="ECO:0000259" key="1">
    <source>
        <dbReference type="SMART" id="SM00849"/>
    </source>
</evidence>
<dbReference type="SMART" id="SM00849">
    <property type="entry name" value="Lactamase_B"/>
    <property type="match status" value="1"/>
</dbReference>
<dbReference type="SUPFAM" id="SSF56281">
    <property type="entry name" value="Metallo-hydrolase/oxidoreductase"/>
    <property type="match status" value="1"/>
</dbReference>
<dbReference type="InterPro" id="IPR050662">
    <property type="entry name" value="Sec-metab_biosynth-thioest"/>
</dbReference>
<dbReference type="PANTHER" id="PTHR23131:SF0">
    <property type="entry name" value="ENDORIBONUCLEASE LACTB2"/>
    <property type="match status" value="1"/>
</dbReference>
<keyword evidence="2" id="KW-0378">Hydrolase</keyword>
<dbReference type="Pfam" id="PF00753">
    <property type="entry name" value="Lactamase_B"/>
    <property type="match status" value="1"/>
</dbReference>
<protein>
    <submittedName>
        <fullName evidence="2">MBL fold metallo-hydrolase</fullName>
    </submittedName>
</protein>
<dbReference type="InterPro" id="IPR036866">
    <property type="entry name" value="RibonucZ/Hydroxyglut_hydro"/>
</dbReference>
<dbReference type="CDD" id="cd16278">
    <property type="entry name" value="metallo-hydrolase-like_MBL-fold"/>
    <property type="match status" value="1"/>
</dbReference>